<organism evidence="2 3">
    <name type="scientific">Brevibacterium paucivorans</name>
    <dbReference type="NCBI Taxonomy" id="170994"/>
    <lineage>
        <taxon>Bacteria</taxon>
        <taxon>Bacillati</taxon>
        <taxon>Actinomycetota</taxon>
        <taxon>Actinomycetes</taxon>
        <taxon>Micrococcales</taxon>
        <taxon>Brevibacteriaceae</taxon>
        <taxon>Brevibacterium</taxon>
    </lineage>
</organism>
<dbReference type="PIRSF" id="PIRSF009141">
    <property type="entry name" value="UCP009141"/>
    <property type="match status" value="1"/>
</dbReference>
<evidence type="ECO:0000256" key="1">
    <source>
        <dbReference type="SAM" id="Phobius"/>
    </source>
</evidence>
<name>A0A2N6VQ04_9MICO</name>
<keyword evidence="1" id="KW-1133">Transmembrane helix</keyword>
<dbReference type="Pfam" id="PF05675">
    <property type="entry name" value="DUF817"/>
    <property type="match status" value="1"/>
</dbReference>
<sequence length="288" mass="33398">MTFESTRLERYLDGKAHAWLHKYRHASGLTRWVVEFTVFVLKQAWACVFGATFLVVLIAFRLWWPESATLSRNDALVIAAVIIQILMISLKLETGKELWVIMLFHVVGTGMEVFKTAVGSWSYGDHGVLRIGHVPLYSGFMYAAVGSYMVRVYKLFDLRFNRYPPRWLTAVIALAIYANFFTHHYIFDFRWILTAAVIACFAPCVMMFKNHRSRPYRRLPLLVPFVGTAFFIWLAENIATWAGAWIYPAQQDGWELVSFQKLIAWFLLMIISVVLVTFVYPPRPHRQA</sequence>
<dbReference type="EMBL" id="PNHK01000001">
    <property type="protein sequence ID" value="PMD06224.1"/>
    <property type="molecule type" value="Genomic_DNA"/>
</dbReference>
<keyword evidence="1" id="KW-0472">Membrane</keyword>
<feature type="transmembrane region" description="Helical" evidence="1">
    <location>
        <begin position="262"/>
        <end position="280"/>
    </location>
</feature>
<feature type="transmembrane region" description="Helical" evidence="1">
    <location>
        <begin position="75"/>
        <end position="92"/>
    </location>
</feature>
<gene>
    <name evidence="2" type="ORF">CJ199_02295</name>
</gene>
<keyword evidence="1" id="KW-0812">Transmembrane</keyword>
<dbReference type="Proteomes" id="UP000235598">
    <property type="component" value="Unassembled WGS sequence"/>
</dbReference>
<feature type="transmembrane region" description="Helical" evidence="1">
    <location>
        <begin position="189"/>
        <end position="208"/>
    </location>
</feature>
<reference evidence="2 3" key="1">
    <citation type="submission" date="2017-09" db="EMBL/GenBank/DDBJ databases">
        <title>Bacterial strain isolated from the female urinary microbiota.</title>
        <authorList>
            <person name="Thomas-White K."/>
            <person name="Kumar N."/>
            <person name="Forster S."/>
            <person name="Putonti C."/>
            <person name="Lawley T."/>
            <person name="Wolfe A.J."/>
        </authorList>
    </citation>
    <scope>NUCLEOTIDE SEQUENCE [LARGE SCALE GENOMIC DNA]</scope>
    <source>
        <strain evidence="2 3">UMB1301</strain>
    </source>
</reference>
<protein>
    <submittedName>
        <fullName evidence="2">DUF817 domain-containing protein</fullName>
    </submittedName>
</protein>
<dbReference type="AlphaFoldDB" id="A0A2N6VQ04"/>
<comment type="caution">
    <text evidence="2">The sequence shown here is derived from an EMBL/GenBank/DDBJ whole genome shotgun (WGS) entry which is preliminary data.</text>
</comment>
<feature type="transmembrane region" description="Helical" evidence="1">
    <location>
        <begin position="220"/>
        <end position="242"/>
    </location>
</feature>
<evidence type="ECO:0000313" key="3">
    <source>
        <dbReference type="Proteomes" id="UP000235598"/>
    </source>
</evidence>
<feature type="transmembrane region" description="Helical" evidence="1">
    <location>
        <begin position="99"/>
        <end position="122"/>
    </location>
</feature>
<dbReference type="RefSeq" id="WP_102237876.1">
    <property type="nucleotide sequence ID" value="NZ_BAAAIM010000008.1"/>
</dbReference>
<evidence type="ECO:0000313" key="2">
    <source>
        <dbReference type="EMBL" id="PMD06224.1"/>
    </source>
</evidence>
<accession>A0A2N6VQ04</accession>
<dbReference type="InterPro" id="IPR008535">
    <property type="entry name" value="DUF817"/>
</dbReference>
<feature type="transmembrane region" description="Helical" evidence="1">
    <location>
        <begin position="165"/>
        <end position="183"/>
    </location>
</feature>
<dbReference type="OrthoDB" id="1550598at2"/>
<feature type="transmembrane region" description="Helical" evidence="1">
    <location>
        <begin position="134"/>
        <end position="153"/>
    </location>
</feature>
<feature type="transmembrane region" description="Helical" evidence="1">
    <location>
        <begin position="44"/>
        <end position="63"/>
    </location>
</feature>
<proteinExistence type="predicted"/>